<reference evidence="1" key="1">
    <citation type="submission" date="2018-06" db="EMBL/GenBank/DDBJ databases">
        <title>Paenibacillus xerothermodurans sp. nov. an extremely dry heat resistant spore forming bacterium isolated from the soil of Cape Canaveral, Florida.</title>
        <authorList>
            <person name="Seuylemezian A."/>
            <person name="Kaur N."/>
            <person name="Patil P."/>
            <person name="Patil P."/>
            <person name="Mayilraj S."/>
            <person name="Vaishampayan P."/>
        </authorList>
    </citation>
    <scope>NUCLEOTIDE SEQUENCE [LARGE SCALE GENOMIC DNA]</scope>
    <source>
        <strain evidence="1">ATCC 27380</strain>
    </source>
</reference>
<dbReference type="OrthoDB" id="2613420at2"/>
<evidence type="ECO:0000313" key="2">
    <source>
        <dbReference type="Proteomes" id="UP000214746"/>
    </source>
</evidence>
<protein>
    <submittedName>
        <fullName evidence="1">Uncharacterized protein</fullName>
    </submittedName>
</protein>
<dbReference type="Proteomes" id="UP000214746">
    <property type="component" value="Unassembled WGS sequence"/>
</dbReference>
<name>A0A2W1NEP5_PAEXE</name>
<keyword evidence="2" id="KW-1185">Reference proteome</keyword>
<dbReference type="EMBL" id="NHRJ02000002">
    <property type="protein sequence ID" value="PZE22120.1"/>
    <property type="molecule type" value="Genomic_DNA"/>
</dbReference>
<organism evidence="1 2">
    <name type="scientific">Paenibacillus xerothermodurans</name>
    <dbReference type="NCBI Taxonomy" id="1977292"/>
    <lineage>
        <taxon>Bacteria</taxon>
        <taxon>Bacillati</taxon>
        <taxon>Bacillota</taxon>
        <taxon>Bacilli</taxon>
        <taxon>Bacillales</taxon>
        <taxon>Paenibacillaceae</taxon>
        <taxon>Paenibacillus</taxon>
    </lineage>
</organism>
<gene>
    <name evidence="1" type="ORF">CBW46_006970</name>
</gene>
<dbReference type="InterPro" id="IPR058926">
    <property type="entry name" value="YmzB-like"/>
</dbReference>
<sequence>MNSELQQITQWLNGCKGQSLHIQKREANDLDETHIQLEQVTVANDYPDRRDDYVSRHELILHGRGYIVNSNPALNVSPPLPRDRYEIPLLGNWRGQVHNEMVQLMTDRASYEITRQPFNQLE</sequence>
<accession>A0A2W1NEP5</accession>
<dbReference type="RefSeq" id="WP_089199263.1">
    <property type="nucleotide sequence ID" value="NZ_NHRJ02000002.1"/>
</dbReference>
<evidence type="ECO:0000313" key="1">
    <source>
        <dbReference type="EMBL" id="PZE22120.1"/>
    </source>
</evidence>
<proteinExistence type="predicted"/>
<comment type="caution">
    <text evidence="1">The sequence shown here is derived from an EMBL/GenBank/DDBJ whole genome shotgun (WGS) entry which is preliminary data.</text>
</comment>
<dbReference type="AlphaFoldDB" id="A0A2W1NEP5"/>
<dbReference type="Pfam" id="PF25846">
    <property type="entry name" value="YmzB"/>
    <property type="match status" value="1"/>
</dbReference>